<evidence type="ECO:0000259" key="14">
    <source>
        <dbReference type="Pfam" id="PF07715"/>
    </source>
</evidence>
<gene>
    <name evidence="15" type="ORF">C882_0204</name>
</gene>
<evidence type="ECO:0000313" key="15">
    <source>
        <dbReference type="EMBL" id="EKV29774.1"/>
    </source>
</evidence>
<name>K9GYD4_9PROT</name>
<keyword evidence="15" id="KW-0675">Receptor</keyword>
<proteinExistence type="inferred from homology"/>
<reference evidence="15 16" key="1">
    <citation type="journal article" date="2013" name="Genome Announc.">
        <title>Draft Genome Sequence of an Alphaproteobacterium, Caenispirillum salinarum AK4(T), Isolated from a Solar Saltern.</title>
        <authorList>
            <person name="Khatri I."/>
            <person name="Singh A."/>
            <person name="Korpole S."/>
            <person name="Pinnaka A.K."/>
            <person name="Subramanian S."/>
        </authorList>
    </citation>
    <scope>NUCLEOTIDE SEQUENCE [LARGE SCALE GENOMIC DNA]</scope>
    <source>
        <strain evidence="15 16">AK4</strain>
    </source>
</reference>
<keyword evidence="9 10" id="KW-0998">Cell outer membrane</keyword>
<dbReference type="PANTHER" id="PTHR30069:SF53">
    <property type="entry name" value="COLICIN I RECEPTOR-RELATED"/>
    <property type="match status" value="1"/>
</dbReference>
<comment type="caution">
    <text evidence="15">The sequence shown here is derived from an EMBL/GenBank/DDBJ whole genome shotgun (WGS) entry which is preliminary data.</text>
</comment>
<dbReference type="InterPro" id="IPR039426">
    <property type="entry name" value="TonB-dep_rcpt-like"/>
</dbReference>
<evidence type="ECO:0000256" key="5">
    <source>
        <dbReference type="ARBA" id="ARBA00022729"/>
    </source>
</evidence>
<evidence type="ECO:0000256" key="8">
    <source>
        <dbReference type="ARBA" id="ARBA00023136"/>
    </source>
</evidence>
<comment type="subcellular location">
    <subcellularLocation>
        <location evidence="1 10">Cell outer membrane</location>
        <topology evidence="1 10">Multi-pass membrane protein</topology>
    </subcellularLocation>
</comment>
<keyword evidence="2 10" id="KW-0813">Transport</keyword>
<dbReference type="InterPro" id="IPR012910">
    <property type="entry name" value="Plug_dom"/>
</dbReference>
<evidence type="ECO:0000256" key="3">
    <source>
        <dbReference type="ARBA" id="ARBA00022452"/>
    </source>
</evidence>
<dbReference type="GO" id="GO:0009279">
    <property type="term" value="C:cell outer membrane"/>
    <property type="evidence" value="ECO:0007669"/>
    <property type="project" value="UniProtKB-SubCell"/>
</dbReference>
<dbReference type="SUPFAM" id="SSF56935">
    <property type="entry name" value="Porins"/>
    <property type="match status" value="1"/>
</dbReference>
<dbReference type="Pfam" id="PF00593">
    <property type="entry name" value="TonB_dep_Rec_b-barrel"/>
    <property type="match status" value="1"/>
</dbReference>
<dbReference type="PANTHER" id="PTHR30069">
    <property type="entry name" value="TONB-DEPENDENT OUTER MEMBRANE RECEPTOR"/>
    <property type="match status" value="1"/>
</dbReference>
<dbReference type="Gene3D" id="2.40.170.20">
    <property type="entry name" value="TonB-dependent receptor, beta-barrel domain"/>
    <property type="match status" value="1"/>
</dbReference>
<feature type="signal peptide" evidence="12">
    <location>
        <begin position="1"/>
        <end position="27"/>
    </location>
</feature>
<evidence type="ECO:0000256" key="2">
    <source>
        <dbReference type="ARBA" id="ARBA00022448"/>
    </source>
</evidence>
<keyword evidence="3 10" id="KW-1134">Transmembrane beta strand</keyword>
<evidence type="ECO:0000256" key="6">
    <source>
        <dbReference type="ARBA" id="ARBA00023065"/>
    </source>
</evidence>
<dbReference type="PATRIC" id="fig|1238182.3.peg.2420"/>
<dbReference type="Gene3D" id="2.170.130.10">
    <property type="entry name" value="TonB-dependent receptor, plug domain"/>
    <property type="match status" value="1"/>
</dbReference>
<keyword evidence="8 10" id="KW-0472">Membrane</keyword>
<organism evidence="15 16">
    <name type="scientific">Caenispirillum salinarum AK4</name>
    <dbReference type="NCBI Taxonomy" id="1238182"/>
    <lineage>
        <taxon>Bacteria</taxon>
        <taxon>Pseudomonadati</taxon>
        <taxon>Pseudomonadota</taxon>
        <taxon>Alphaproteobacteria</taxon>
        <taxon>Rhodospirillales</taxon>
        <taxon>Novispirillaceae</taxon>
        <taxon>Caenispirillum</taxon>
    </lineage>
</organism>
<dbReference type="GO" id="GO:0044718">
    <property type="term" value="P:siderophore transmembrane transport"/>
    <property type="evidence" value="ECO:0007669"/>
    <property type="project" value="TreeGrafter"/>
</dbReference>
<dbReference type="GO" id="GO:0015344">
    <property type="term" value="F:siderophore uptake transmembrane transporter activity"/>
    <property type="evidence" value="ECO:0007669"/>
    <property type="project" value="TreeGrafter"/>
</dbReference>
<evidence type="ECO:0000256" key="1">
    <source>
        <dbReference type="ARBA" id="ARBA00004571"/>
    </source>
</evidence>
<evidence type="ECO:0000256" key="4">
    <source>
        <dbReference type="ARBA" id="ARBA00022692"/>
    </source>
</evidence>
<dbReference type="OrthoDB" id="9760333at2"/>
<dbReference type="CDD" id="cd01347">
    <property type="entry name" value="ligand_gated_channel"/>
    <property type="match status" value="1"/>
</dbReference>
<evidence type="ECO:0000256" key="7">
    <source>
        <dbReference type="ARBA" id="ARBA00023077"/>
    </source>
</evidence>
<comment type="similarity">
    <text evidence="10 11">Belongs to the TonB-dependent receptor family.</text>
</comment>
<keyword evidence="16" id="KW-1185">Reference proteome</keyword>
<dbReference type="EMBL" id="ANHY01000011">
    <property type="protein sequence ID" value="EKV29774.1"/>
    <property type="molecule type" value="Genomic_DNA"/>
</dbReference>
<protein>
    <submittedName>
        <fullName evidence="15">TonB-dependent receptor protein</fullName>
    </submittedName>
</protein>
<dbReference type="AlphaFoldDB" id="K9GYD4"/>
<dbReference type="InterPro" id="IPR036942">
    <property type="entry name" value="Beta-barrel_TonB_sf"/>
</dbReference>
<dbReference type="Proteomes" id="UP000009881">
    <property type="component" value="Unassembled WGS sequence"/>
</dbReference>
<keyword evidence="5 12" id="KW-0732">Signal</keyword>
<dbReference type="STRING" id="1238182.C882_0204"/>
<feature type="domain" description="TonB-dependent receptor plug" evidence="14">
    <location>
        <begin position="47"/>
        <end position="155"/>
    </location>
</feature>
<feature type="chain" id="PRO_5003929542" evidence="12">
    <location>
        <begin position="28"/>
        <end position="629"/>
    </location>
</feature>
<evidence type="ECO:0000256" key="10">
    <source>
        <dbReference type="PROSITE-ProRule" id="PRU01360"/>
    </source>
</evidence>
<keyword evidence="6" id="KW-0406">Ion transport</keyword>
<keyword evidence="4 10" id="KW-0812">Transmembrane</keyword>
<sequence length="629" mass="68991">MSHRVLSLSRTSLFALAGLTAAAPAVAADQVMEDVVVSAPPVEGVPQMRAGSAVTEITWAEIEDRQIRRLEDALTLSPGVTISGQRGLGLNRAIVLRGLGPRNVRVFIDGIEMSDTSQSQSQYPVSELNMADVARIEVLRGPQPGRFGPDTGGGVISIITKRPDAALSGEASAEYGSYDTARARAAVSGVQGPVDFRLSASGTRSDGYSDFNEDRGGEEGDPYRQWSGAATLGFEVTEDLRLEAIGRYQREDVFYDASTADNDWNRDETERFLRLSATLDTLNDRLTHTAGISDTKITRQFWGQGTAGDTYDGYKTRIDYLATWRASDRVTVQAGADATRERMEQFTPGFSPANPRMESEFWRTGLFGTLGVTPMEGLDLSATLRGDEHEEFGSGATWRLAAAYHVEPTATTLRASYGTAWQTPSLYERFDPCYGRADLQPENSRGWDVGVDQDLWSGVMTASATYFQSATEDQIDWLYAPPVSAGCNGGRYVNIDETRVQGLEVSMTARPRPTVDASVSYTWQNAVDATTDLRLRNVPMHQATAAITWRFLSEAQATLSLRYRDETKNSFSGAESDEFWTADIALRYALTETVSLHGRIENLFDQSYEEEVGYGTPDRSAYAGLTVTF</sequence>
<evidence type="ECO:0000256" key="9">
    <source>
        <dbReference type="ARBA" id="ARBA00023237"/>
    </source>
</evidence>
<feature type="domain" description="TonB-dependent receptor-like beta-barrel" evidence="13">
    <location>
        <begin position="216"/>
        <end position="603"/>
    </location>
</feature>
<evidence type="ECO:0000259" key="13">
    <source>
        <dbReference type="Pfam" id="PF00593"/>
    </source>
</evidence>
<dbReference type="Pfam" id="PF07715">
    <property type="entry name" value="Plug"/>
    <property type="match status" value="1"/>
</dbReference>
<dbReference type="PROSITE" id="PS52016">
    <property type="entry name" value="TONB_DEPENDENT_REC_3"/>
    <property type="match status" value="1"/>
</dbReference>
<keyword evidence="7 11" id="KW-0798">TonB box</keyword>
<dbReference type="eggNOG" id="COG4206">
    <property type="taxonomic scope" value="Bacteria"/>
</dbReference>
<dbReference type="InterPro" id="IPR000531">
    <property type="entry name" value="Beta-barrel_TonB"/>
</dbReference>
<evidence type="ECO:0000313" key="16">
    <source>
        <dbReference type="Proteomes" id="UP000009881"/>
    </source>
</evidence>
<dbReference type="InterPro" id="IPR037066">
    <property type="entry name" value="Plug_dom_sf"/>
</dbReference>
<evidence type="ECO:0000256" key="11">
    <source>
        <dbReference type="RuleBase" id="RU003357"/>
    </source>
</evidence>
<evidence type="ECO:0000256" key="12">
    <source>
        <dbReference type="SAM" id="SignalP"/>
    </source>
</evidence>
<accession>K9GYD4</accession>
<dbReference type="RefSeq" id="WP_009540864.1">
    <property type="nucleotide sequence ID" value="NZ_ANHY01000011.1"/>
</dbReference>